<evidence type="ECO:0000256" key="2">
    <source>
        <dbReference type="ARBA" id="ARBA00023125"/>
    </source>
</evidence>
<name>A0A255Z933_9SPHN</name>
<organism evidence="6 7">
    <name type="scientific">Sandarakinorhabdus cyanobacteriorum</name>
    <dbReference type="NCBI Taxonomy" id="1981098"/>
    <lineage>
        <taxon>Bacteria</taxon>
        <taxon>Pseudomonadati</taxon>
        <taxon>Pseudomonadota</taxon>
        <taxon>Alphaproteobacteria</taxon>
        <taxon>Sphingomonadales</taxon>
        <taxon>Sphingosinicellaceae</taxon>
        <taxon>Sandarakinorhabdus</taxon>
    </lineage>
</organism>
<dbReference type="PANTHER" id="PTHR47506">
    <property type="entry name" value="TRANSCRIPTIONAL REGULATORY PROTEIN"/>
    <property type="match status" value="1"/>
</dbReference>
<protein>
    <submittedName>
        <fullName evidence="6">TetR/AcrR family transcriptional regulator</fullName>
    </submittedName>
</protein>
<dbReference type="PANTHER" id="PTHR47506:SF6">
    <property type="entry name" value="HTH-TYPE TRANSCRIPTIONAL REPRESSOR NEMR"/>
    <property type="match status" value="1"/>
</dbReference>
<dbReference type="AlphaFoldDB" id="A0A255Z933"/>
<feature type="domain" description="HTH tetR-type" evidence="5">
    <location>
        <begin position="5"/>
        <end position="65"/>
    </location>
</feature>
<comment type="caution">
    <text evidence="6">The sequence shown here is derived from an EMBL/GenBank/DDBJ whole genome shotgun (WGS) entry which is preliminary data.</text>
</comment>
<accession>A0A255Z933</accession>
<dbReference type="SUPFAM" id="SSF48498">
    <property type="entry name" value="Tetracyclin repressor-like, C-terminal domain"/>
    <property type="match status" value="1"/>
</dbReference>
<dbReference type="SUPFAM" id="SSF46689">
    <property type="entry name" value="Homeodomain-like"/>
    <property type="match status" value="1"/>
</dbReference>
<keyword evidence="3" id="KW-0804">Transcription</keyword>
<evidence type="ECO:0000256" key="4">
    <source>
        <dbReference type="PROSITE-ProRule" id="PRU00335"/>
    </source>
</evidence>
<reference evidence="6 7" key="1">
    <citation type="submission" date="2017-07" db="EMBL/GenBank/DDBJ databases">
        <title>Sandarakinorhabdus cyanobacteriorum sp. nov., a novel bacterium isolated from cyanobacterial aggregates in a eutrophic lake.</title>
        <authorList>
            <person name="Cai H."/>
        </authorList>
    </citation>
    <scope>NUCLEOTIDE SEQUENCE [LARGE SCALE GENOMIC DNA]</scope>
    <source>
        <strain evidence="6 7">TH057</strain>
    </source>
</reference>
<keyword evidence="2 4" id="KW-0238">DNA-binding</keyword>
<dbReference type="Gene3D" id="1.10.357.10">
    <property type="entry name" value="Tetracycline Repressor, domain 2"/>
    <property type="match status" value="1"/>
</dbReference>
<dbReference type="GO" id="GO:0003677">
    <property type="term" value="F:DNA binding"/>
    <property type="evidence" value="ECO:0007669"/>
    <property type="project" value="UniProtKB-UniRule"/>
</dbReference>
<feature type="DNA-binding region" description="H-T-H motif" evidence="4">
    <location>
        <begin position="28"/>
        <end position="47"/>
    </location>
</feature>
<evidence type="ECO:0000256" key="3">
    <source>
        <dbReference type="ARBA" id="ARBA00023163"/>
    </source>
</evidence>
<dbReference type="InterPro" id="IPR009057">
    <property type="entry name" value="Homeodomain-like_sf"/>
</dbReference>
<keyword evidence="7" id="KW-1185">Reference proteome</keyword>
<sequence length="183" mass="19660">MRIRQEQRERVIAALSAHLLATGLAQTSLRPLAAAAGISDRMLLYYFRDKADVLGTVIGRIADGFAEGLDAALPAEPMPPERLLVAASLLVRSPAMQPSMRLWLDIAAAAARQEPPFPAIASQILDQFMAWLEARMDRPASAERRQLAALLLAVIDGLALFDMAGGTAQADAATAALARLRFD</sequence>
<dbReference type="InterPro" id="IPR001647">
    <property type="entry name" value="HTH_TetR"/>
</dbReference>
<dbReference type="Proteomes" id="UP000216991">
    <property type="component" value="Unassembled WGS sequence"/>
</dbReference>
<dbReference type="InterPro" id="IPR036271">
    <property type="entry name" value="Tet_transcr_reg_TetR-rel_C_sf"/>
</dbReference>
<evidence type="ECO:0000313" key="6">
    <source>
        <dbReference type="EMBL" id="OYQ37931.1"/>
    </source>
</evidence>
<dbReference type="RefSeq" id="WP_086117348.1">
    <property type="nucleotide sequence ID" value="NZ_NOXT01000015.1"/>
</dbReference>
<gene>
    <name evidence="6" type="ORF">CHU93_00250</name>
</gene>
<proteinExistence type="predicted"/>
<dbReference type="Pfam" id="PF00440">
    <property type="entry name" value="TetR_N"/>
    <property type="match status" value="1"/>
</dbReference>
<dbReference type="OrthoDB" id="2356263at2"/>
<keyword evidence="1" id="KW-0805">Transcription regulation</keyword>
<dbReference type="EMBL" id="NOXT01000015">
    <property type="protein sequence ID" value="OYQ37931.1"/>
    <property type="molecule type" value="Genomic_DNA"/>
</dbReference>
<evidence type="ECO:0000259" key="5">
    <source>
        <dbReference type="PROSITE" id="PS50977"/>
    </source>
</evidence>
<evidence type="ECO:0000313" key="7">
    <source>
        <dbReference type="Proteomes" id="UP000216991"/>
    </source>
</evidence>
<evidence type="ECO:0000256" key="1">
    <source>
        <dbReference type="ARBA" id="ARBA00023015"/>
    </source>
</evidence>
<dbReference type="PROSITE" id="PS50977">
    <property type="entry name" value="HTH_TETR_2"/>
    <property type="match status" value="1"/>
</dbReference>